<evidence type="ECO:0000313" key="1">
    <source>
        <dbReference type="EMBL" id="KAJ1106743.1"/>
    </source>
</evidence>
<organism evidence="1 2">
    <name type="scientific">Pleurodeles waltl</name>
    <name type="common">Iberian ribbed newt</name>
    <dbReference type="NCBI Taxonomy" id="8319"/>
    <lineage>
        <taxon>Eukaryota</taxon>
        <taxon>Metazoa</taxon>
        <taxon>Chordata</taxon>
        <taxon>Craniata</taxon>
        <taxon>Vertebrata</taxon>
        <taxon>Euteleostomi</taxon>
        <taxon>Amphibia</taxon>
        <taxon>Batrachia</taxon>
        <taxon>Caudata</taxon>
        <taxon>Salamandroidea</taxon>
        <taxon>Salamandridae</taxon>
        <taxon>Pleurodelinae</taxon>
        <taxon>Pleurodeles</taxon>
    </lineage>
</organism>
<evidence type="ECO:0000313" key="2">
    <source>
        <dbReference type="Proteomes" id="UP001066276"/>
    </source>
</evidence>
<gene>
    <name evidence="1" type="ORF">NDU88_004143</name>
</gene>
<dbReference type="EMBL" id="JANPWB010000013">
    <property type="protein sequence ID" value="KAJ1106743.1"/>
    <property type="molecule type" value="Genomic_DNA"/>
</dbReference>
<reference evidence="1" key="1">
    <citation type="journal article" date="2022" name="bioRxiv">
        <title>Sequencing and chromosome-scale assembly of the giantPleurodeles waltlgenome.</title>
        <authorList>
            <person name="Brown T."/>
            <person name="Elewa A."/>
            <person name="Iarovenko S."/>
            <person name="Subramanian E."/>
            <person name="Araus A.J."/>
            <person name="Petzold A."/>
            <person name="Susuki M."/>
            <person name="Suzuki K.-i.T."/>
            <person name="Hayashi T."/>
            <person name="Toyoda A."/>
            <person name="Oliveira C."/>
            <person name="Osipova E."/>
            <person name="Leigh N.D."/>
            <person name="Simon A."/>
            <person name="Yun M.H."/>
        </authorList>
    </citation>
    <scope>NUCLEOTIDE SEQUENCE</scope>
    <source>
        <strain evidence="1">20211129_DDA</strain>
        <tissue evidence="1">Liver</tissue>
    </source>
</reference>
<dbReference type="AlphaFoldDB" id="A0AAV7MXN5"/>
<protein>
    <submittedName>
        <fullName evidence="1">Uncharacterized protein</fullName>
    </submittedName>
</protein>
<sequence length="109" mass="11397">MAQRARCAGRITSCQSGLLFGPEGETQQRRGAHVPGLCLRPCGGPGAALWEVRGLSREERWHGGATTEAISGPALWDANPARAVAVEPTGLTRPLVCMPYEAVGTLSGS</sequence>
<proteinExistence type="predicted"/>
<name>A0AAV7MXN5_PLEWA</name>
<dbReference type="Proteomes" id="UP001066276">
    <property type="component" value="Chromosome 9"/>
</dbReference>
<comment type="caution">
    <text evidence="1">The sequence shown here is derived from an EMBL/GenBank/DDBJ whole genome shotgun (WGS) entry which is preliminary data.</text>
</comment>
<accession>A0AAV7MXN5</accession>
<keyword evidence="2" id="KW-1185">Reference proteome</keyword>